<dbReference type="InterPro" id="IPR012001">
    <property type="entry name" value="Thiamin_PyroP_enz_TPP-bd_dom"/>
</dbReference>
<feature type="domain" description="Thiamine pyrophosphate enzyme N-terminal TPP-binding" evidence="2">
    <location>
        <begin position="7"/>
        <end position="65"/>
    </location>
</feature>
<name>A0AA44EJ84_9HYPH</name>
<dbReference type="InterPro" id="IPR029061">
    <property type="entry name" value="THDP-binding"/>
</dbReference>
<evidence type="ECO:0000313" key="3">
    <source>
        <dbReference type="EMBL" id="NRF19092.1"/>
    </source>
</evidence>
<evidence type="ECO:0000313" key="4">
    <source>
        <dbReference type="Proteomes" id="UP001155820"/>
    </source>
</evidence>
<reference evidence="3" key="1">
    <citation type="submission" date="2019-07" db="EMBL/GenBank/DDBJ databases">
        <title>FDA dAtabase for Regulatory Grade micrObial Sequences (FDA-ARGOS): Supporting development and validation of Infectious Disease Dx tests.</title>
        <authorList>
            <person name="Bachman M."/>
            <person name="Young C."/>
            <person name="Tallon L."/>
            <person name="Sadzewicz L."/>
            <person name="Vavikolanu K."/>
            <person name="Mehta A."/>
            <person name="Aluvathingal J."/>
            <person name="Nadendla S."/>
            <person name="Nandy P."/>
            <person name="Geyer C."/>
            <person name="Yan Y."/>
            <person name="Sichtig H."/>
        </authorList>
    </citation>
    <scope>NUCLEOTIDE SEQUENCE</scope>
    <source>
        <strain evidence="3">FDAARGOS_618</strain>
    </source>
</reference>
<accession>A0AA44EJ84</accession>
<dbReference type="PANTHER" id="PTHR18968:SF129">
    <property type="entry name" value="ACETOLACTATE SYNTHASE"/>
    <property type="match status" value="1"/>
</dbReference>
<sequence length="77" mass="8329">MGQKRKTVAQLVVSCLEAEGVDYMFGIPGEENIQLVDATAGSKVRFILTRHECRCAASAIAAASAASFFCRLTNRFT</sequence>
<dbReference type="GO" id="GO:0050660">
    <property type="term" value="F:flavin adenine dinucleotide binding"/>
    <property type="evidence" value="ECO:0007669"/>
    <property type="project" value="TreeGrafter"/>
</dbReference>
<organism evidence="3 4">
    <name type="scientific">Agrobacterium pusense</name>
    <dbReference type="NCBI Taxonomy" id="648995"/>
    <lineage>
        <taxon>Bacteria</taxon>
        <taxon>Pseudomonadati</taxon>
        <taxon>Pseudomonadota</taxon>
        <taxon>Alphaproteobacteria</taxon>
        <taxon>Hyphomicrobiales</taxon>
        <taxon>Rhizobiaceae</taxon>
        <taxon>Rhizobium/Agrobacterium group</taxon>
        <taxon>Agrobacterium</taxon>
    </lineage>
</organism>
<dbReference type="Gene3D" id="3.40.50.970">
    <property type="match status" value="1"/>
</dbReference>
<dbReference type="GO" id="GO:0009097">
    <property type="term" value="P:isoleucine biosynthetic process"/>
    <property type="evidence" value="ECO:0007669"/>
    <property type="project" value="TreeGrafter"/>
</dbReference>
<dbReference type="GO" id="GO:0030976">
    <property type="term" value="F:thiamine pyrophosphate binding"/>
    <property type="evidence" value="ECO:0007669"/>
    <property type="project" value="InterPro"/>
</dbReference>
<protein>
    <recommendedName>
        <fullName evidence="2">Thiamine pyrophosphate enzyme N-terminal TPP-binding domain-containing protein</fullName>
    </recommendedName>
</protein>
<dbReference type="InterPro" id="IPR045229">
    <property type="entry name" value="TPP_enz"/>
</dbReference>
<dbReference type="Proteomes" id="UP001155820">
    <property type="component" value="Unassembled WGS sequence"/>
</dbReference>
<dbReference type="AlphaFoldDB" id="A0AA44EJ84"/>
<evidence type="ECO:0000256" key="1">
    <source>
        <dbReference type="ARBA" id="ARBA00007812"/>
    </source>
</evidence>
<dbReference type="SUPFAM" id="SSF52518">
    <property type="entry name" value="Thiamin diphosphate-binding fold (THDP-binding)"/>
    <property type="match status" value="1"/>
</dbReference>
<dbReference type="EMBL" id="JABRWM010000006">
    <property type="protein sequence ID" value="NRF19092.1"/>
    <property type="molecule type" value="Genomic_DNA"/>
</dbReference>
<gene>
    <name evidence="3" type="ORF">FOB26_08400</name>
</gene>
<keyword evidence="4" id="KW-1185">Reference proteome</keyword>
<dbReference type="Pfam" id="PF02776">
    <property type="entry name" value="TPP_enzyme_N"/>
    <property type="match status" value="1"/>
</dbReference>
<dbReference type="PANTHER" id="PTHR18968">
    <property type="entry name" value="THIAMINE PYROPHOSPHATE ENZYMES"/>
    <property type="match status" value="1"/>
</dbReference>
<dbReference type="RefSeq" id="WP_107341359.1">
    <property type="nucleotide sequence ID" value="NZ_JABRWL010000005.1"/>
</dbReference>
<dbReference type="CDD" id="cd07035">
    <property type="entry name" value="TPP_PYR_POX_like"/>
    <property type="match status" value="1"/>
</dbReference>
<dbReference type="GO" id="GO:0009099">
    <property type="term" value="P:L-valine biosynthetic process"/>
    <property type="evidence" value="ECO:0007669"/>
    <property type="project" value="TreeGrafter"/>
</dbReference>
<comment type="similarity">
    <text evidence="1">Belongs to the TPP enzyme family.</text>
</comment>
<proteinExistence type="inferred from homology"/>
<comment type="caution">
    <text evidence="3">The sequence shown here is derived from an EMBL/GenBank/DDBJ whole genome shotgun (WGS) entry which is preliminary data.</text>
</comment>
<dbReference type="GO" id="GO:0003984">
    <property type="term" value="F:acetolactate synthase activity"/>
    <property type="evidence" value="ECO:0007669"/>
    <property type="project" value="TreeGrafter"/>
</dbReference>
<dbReference type="GO" id="GO:0005948">
    <property type="term" value="C:acetolactate synthase complex"/>
    <property type="evidence" value="ECO:0007669"/>
    <property type="project" value="TreeGrafter"/>
</dbReference>
<evidence type="ECO:0000259" key="2">
    <source>
        <dbReference type="Pfam" id="PF02776"/>
    </source>
</evidence>